<dbReference type="InterPro" id="IPR011010">
    <property type="entry name" value="DNA_brk_join_enz"/>
</dbReference>
<sequence length="331" mass="37884">MEKSYPGGRNFVRNSFLHRGFPAVGLDTVMESLAPSTLHQYNSYYQKWWSFCIKSEKNPYSYSLNLLISFLTEEYKKGASYATLNSQYASLLLLFNIDAIDKAHLKRFLKGVSKKNPPKPKYQTTWDPTCVLGFLSSWYPLEELPISQLTQKMVTLLALVTGHRIQTLSKIKISNIIYFEDKLEIRIPDSIKTSSCKNFQPALVIPYFREEPKLCLASVIDVYIKKTKDTRPNDTDYLVLTYKKPIHPASSQRISNWIKLTLKSSGIDMSQFSAYSTRHAATSAAYRAGVSIEQIRKTVGWTKNSSMFNRFYNRPLGLDSTEFAKAILTLK</sequence>
<dbReference type="Pfam" id="PF00589">
    <property type="entry name" value="Phage_integrase"/>
    <property type="match status" value="1"/>
</dbReference>
<dbReference type="PANTHER" id="PTHR35617">
    <property type="entry name" value="PHAGE_INTEGRASE DOMAIN-CONTAINING PROTEIN"/>
    <property type="match status" value="1"/>
</dbReference>
<evidence type="ECO:0000313" key="5">
    <source>
        <dbReference type="Proteomes" id="UP001152888"/>
    </source>
</evidence>
<evidence type="ECO:0000256" key="1">
    <source>
        <dbReference type="ARBA" id="ARBA00023125"/>
    </source>
</evidence>
<gene>
    <name evidence="4" type="ORF">ACAOBT_LOCUS10361</name>
</gene>
<dbReference type="InterPro" id="IPR013762">
    <property type="entry name" value="Integrase-like_cat_sf"/>
</dbReference>
<dbReference type="OrthoDB" id="6759269at2759"/>
<proteinExistence type="predicted"/>
<name>A0A9P0KK51_ACAOB</name>
<reference evidence="4" key="1">
    <citation type="submission" date="2022-03" db="EMBL/GenBank/DDBJ databases">
        <authorList>
            <person name="Sayadi A."/>
        </authorList>
    </citation>
    <scope>NUCLEOTIDE SEQUENCE</scope>
</reference>
<organism evidence="4 5">
    <name type="scientific">Acanthoscelides obtectus</name>
    <name type="common">Bean weevil</name>
    <name type="synonym">Bruchus obtectus</name>
    <dbReference type="NCBI Taxonomy" id="200917"/>
    <lineage>
        <taxon>Eukaryota</taxon>
        <taxon>Metazoa</taxon>
        <taxon>Ecdysozoa</taxon>
        <taxon>Arthropoda</taxon>
        <taxon>Hexapoda</taxon>
        <taxon>Insecta</taxon>
        <taxon>Pterygota</taxon>
        <taxon>Neoptera</taxon>
        <taxon>Endopterygota</taxon>
        <taxon>Coleoptera</taxon>
        <taxon>Polyphaga</taxon>
        <taxon>Cucujiformia</taxon>
        <taxon>Chrysomeloidea</taxon>
        <taxon>Chrysomelidae</taxon>
        <taxon>Bruchinae</taxon>
        <taxon>Bruchini</taxon>
        <taxon>Acanthoscelides</taxon>
    </lineage>
</organism>
<comment type="caution">
    <text evidence="4">The sequence shown here is derived from an EMBL/GenBank/DDBJ whole genome shotgun (WGS) entry which is preliminary data.</text>
</comment>
<keyword evidence="5" id="KW-1185">Reference proteome</keyword>
<accession>A0A9P0KK51</accession>
<dbReference type="InterPro" id="IPR002104">
    <property type="entry name" value="Integrase_catalytic"/>
</dbReference>
<evidence type="ECO:0000313" key="4">
    <source>
        <dbReference type="EMBL" id="CAH1973100.1"/>
    </source>
</evidence>
<dbReference type="Proteomes" id="UP001152888">
    <property type="component" value="Unassembled WGS sequence"/>
</dbReference>
<dbReference type="EMBL" id="CAKOFQ010006805">
    <property type="protein sequence ID" value="CAH1973100.1"/>
    <property type="molecule type" value="Genomic_DNA"/>
</dbReference>
<dbReference type="Gene3D" id="1.10.150.130">
    <property type="match status" value="1"/>
</dbReference>
<feature type="domain" description="Tyr recombinase" evidence="3">
    <location>
        <begin position="118"/>
        <end position="328"/>
    </location>
</feature>
<dbReference type="SUPFAM" id="SSF56349">
    <property type="entry name" value="DNA breaking-rejoining enzymes"/>
    <property type="match status" value="1"/>
</dbReference>
<dbReference type="AlphaFoldDB" id="A0A9P0KK51"/>
<keyword evidence="1" id="KW-0238">DNA-binding</keyword>
<dbReference type="Gene3D" id="1.10.443.10">
    <property type="entry name" value="Intergrase catalytic core"/>
    <property type="match status" value="1"/>
</dbReference>
<dbReference type="GO" id="GO:0006310">
    <property type="term" value="P:DNA recombination"/>
    <property type="evidence" value="ECO:0007669"/>
    <property type="project" value="UniProtKB-KW"/>
</dbReference>
<keyword evidence="2" id="KW-0233">DNA recombination</keyword>
<evidence type="ECO:0000259" key="3">
    <source>
        <dbReference type="PROSITE" id="PS51898"/>
    </source>
</evidence>
<evidence type="ECO:0000256" key="2">
    <source>
        <dbReference type="ARBA" id="ARBA00023172"/>
    </source>
</evidence>
<dbReference type="PROSITE" id="PS51898">
    <property type="entry name" value="TYR_RECOMBINASE"/>
    <property type="match status" value="1"/>
</dbReference>
<dbReference type="InterPro" id="IPR010998">
    <property type="entry name" value="Integrase_recombinase_N"/>
</dbReference>
<dbReference type="GO" id="GO:0015074">
    <property type="term" value="P:DNA integration"/>
    <property type="evidence" value="ECO:0007669"/>
    <property type="project" value="InterPro"/>
</dbReference>
<protein>
    <recommendedName>
        <fullName evidence="3">Tyr recombinase domain-containing protein</fullName>
    </recommendedName>
</protein>
<dbReference type="GO" id="GO:0003677">
    <property type="term" value="F:DNA binding"/>
    <property type="evidence" value="ECO:0007669"/>
    <property type="project" value="UniProtKB-KW"/>
</dbReference>
<dbReference type="PANTHER" id="PTHR35617:SF3">
    <property type="entry name" value="CORE-BINDING (CB) DOMAIN-CONTAINING PROTEIN"/>
    <property type="match status" value="1"/>
</dbReference>